<comment type="caution">
    <text evidence="1">The sequence shown here is derived from an EMBL/GenBank/DDBJ whole genome shotgun (WGS) entry which is preliminary data.</text>
</comment>
<gene>
    <name evidence="1" type="ORF">RRG08_014445</name>
</gene>
<dbReference type="AlphaFoldDB" id="A0AAE1CIV4"/>
<proteinExistence type="predicted"/>
<organism evidence="1 2">
    <name type="scientific">Elysia crispata</name>
    <name type="common">lettuce slug</name>
    <dbReference type="NCBI Taxonomy" id="231223"/>
    <lineage>
        <taxon>Eukaryota</taxon>
        <taxon>Metazoa</taxon>
        <taxon>Spiralia</taxon>
        <taxon>Lophotrochozoa</taxon>
        <taxon>Mollusca</taxon>
        <taxon>Gastropoda</taxon>
        <taxon>Heterobranchia</taxon>
        <taxon>Euthyneura</taxon>
        <taxon>Panpulmonata</taxon>
        <taxon>Sacoglossa</taxon>
        <taxon>Placobranchoidea</taxon>
        <taxon>Plakobranchidae</taxon>
        <taxon>Elysia</taxon>
    </lineage>
</organism>
<evidence type="ECO:0000313" key="2">
    <source>
        <dbReference type="Proteomes" id="UP001283361"/>
    </source>
</evidence>
<reference evidence="1" key="1">
    <citation type="journal article" date="2023" name="G3 (Bethesda)">
        <title>A reference genome for the long-term kleptoplast-retaining sea slug Elysia crispata morphotype clarki.</title>
        <authorList>
            <person name="Eastman K.E."/>
            <person name="Pendleton A.L."/>
            <person name="Shaikh M.A."/>
            <person name="Suttiyut T."/>
            <person name="Ogas R."/>
            <person name="Tomko P."/>
            <person name="Gavelis G."/>
            <person name="Widhalm J.R."/>
            <person name="Wisecaver J.H."/>
        </authorList>
    </citation>
    <scope>NUCLEOTIDE SEQUENCE</scope>
    <source>
        <strain evidence="1">ECLA1</strain>
    </source>
</reference>
<dbReference type="EMBL" id="JAWDGP010008029">
    <property type="protein sequence ID" value="KAK3696842.1"/>
    <property type="molecule type" value="Genomic_DNA"/>
</dbReference>
<name>A0AAE1CIV4_9GAST</name>
<keyword evidence="2" id="KW-1185">Reference proteome</keyword>
<dbReference type="Proteomes" id="UP001283361">
    <property type="component" value="Unassembled WGS sequence"/>
</dbReference>
<accession>A0AAE1CIV4</accession>
<sequence>MCLNSVRCDNQEEPVKFSAVSQTLRSFNQHETSKSLFSSNDLQDLRTAKHQRLNESFREPLVLSNHRKPSGESSANLRISNNLKRQSHLFVIWSFPTNINRQHPLATIWFMQVNANIRSRPLNLLIFRTVIMVHRRHPVIFQLLRIAMYYLNFWKDYQFVQISAKAEKFLTKAFADVHTAKIKRYKQWITQIEDCGKTRLATNV</sequence>
<protein>
    <submittedName>
        <fullName evidence="1">Uncharacterized protein</fullName>
    </submittedName>
</protein>
<evidence type="ECO:0000313" key="1">
    <source>
        <dbReference type="EMBL" id="KAK3696842.1"/>
    </source>
</evidence>